<comment type="caution">
    <text evidence="1">The sequence shown here is derived from an EMBL/GenBank/DDBJ whole genome shotgun (WGS) entry which is preliminary data.</text>
</comment>
<protein>
    <submittedName>
        <fullName evidence="1">Uncharacterized protein</fullName>
    </submittedName>
</protein>
<accession>A0A9X3EI60</accession>
<dbReference type="EMBL" id="JAPNKE010000002">
    <property type="protein sequence ID" value="MCY1004492.1"/>
    <property type="molecule type" value="Genomic_DNA"/>
</dbReference>
<evidence type="ECO:0000313" key="1">
    <source>
        <dbReference type="EMBL" id="MCY1004492.1"/>
    </source>
</evidence>
<dbReference type="RefSeq" id="WP_267766044.1">
    <property type="nucleotide sequence ID" value="NZ_JAPNKE010000002.1"/>
</dbReference>
<dbReference type="AlphaFoldDB" id="A0A9X3EI60"/>
<keyword evidence="2" id="KW-1185">Reference proteome</keyword>
<proteinExistence type="predicted"/>
<gene>
    <name evidence="1" type="ORF">OV079_02680</name>
</gene>
<name>A0A9X3EI60_9BACT</name>
<evidence type="ECO:0000313" key="2">
    <source>
        <dbReference type="Proteomes" id="UP001150924"/>
    </source>
</evidence>
<sequence>MSSKSRHIARFMPYACDREGVKFRSVRAAVDGQARGELASGSLLTAGMEWRELTLAVHLELNPQILERVVHPDEMPRPPVALVLALRCREAFLSRSHRITLADPTAGLYECILAARREELRGEVAVTPYLVRTSSGTRRPGYAWRRGAWLATGEPWTVLIDEPKPRVGDNLEVLRKRFSEAQEVPPADRANWFFLQLDSGAPRLLLNEEQPEVMRALHDTSAKGRRAAVRDALYERLDAAIWPALLLYAARAWLDGEGDVSSWQENVLRLWAKRLGAPRGELEAEVQQLAERATETPASFVLEINAALQRDDQSRTARLLAEALS</sequence>
<organism evidence="1 2">
    <name type="scientific">Nannocystis pusilla</name>
    <dbReference type="NCBI Taxonomy" id="889268"/>
    <lineage>
        <taxon>Bacteria</taxon>
        <taxon>Pseudomonadati</taxon>
        <taxon>Myxococcota</taxon>
        <taxon>Polyangia</taxon>
        <taxon>Nannocystales</taxon>
        <taxon>Nannocystaceae</taxon>
        <taxon>Nannocystis</taxon>
    </lineage>
</organism>
<dbReference type="Proteomes" id="UP001150924">
    <property type="component" value="Unassembled WGS sequence"/>
</dbReference>
<reference evidence="1" key="1">
    <citation type="submission" date="2022-11" db="EMBL/GenBank/DDBJ databases">
        <title>Minimal conservation of predation-associated metabolite biosynthetic gene clusters underscores biosynthetic potential of Myxococcota including descriptions for ten novel species: Archangium lansinium sp. nov., Myxococcus landrumus sp. nov., Nannocystis bai.</title>
        <authorList>
            <person name="Ahearne A."/>
            <person name="Stevens C."/>
            <person name="Phillips K."/>
        </authorList>
    </citation>
    <scope>NUCLEOTIDE SEQUENCE</scope>
    <source>
        <strain evidence="1">Na p29</strain>
    </source>
</reference>